<dbReference type="Pfam" id="PF00171">
    <property type="entry name" value="Aldedh"/>
    <property type="match status" value="1"/>
</dbReference>
<dbReference type="InterPro" id="IPR015590">
    <property type="entry name" value="Aldehyde_DH_dom"/>
</dbReference>
<dbReference type="Gene3D" id="3.40.605.10">
    <property type="entry name" value="Aldehyde Dehydrogenase, Chain A, domain 1"/>
    <property type="match status" value="1"/>
</dbReference>
<evidence type="ECO:0000256" key="1">
    <source>
        <dbReference type="ARBA" id="ARBA00009986"/>
    </source>
</evidence>
<dbReference type="EMBL" id="BAABGJ010000079">
    <property type="protein sequence ID" value="GAA4353861.1"/>
    <property type="molecule type" value="Genomic_DNA"/>
</dbReference>
<dbReference type="Proteomes" id="UP001500975">
    <property type="component" value="Unassembled WGS sequence"/>
</dbReference>
<name>A0ABP8I8W6_9BURK</name>
<dbReference type="InterPro" id="IPR016161">
    <property type="entry name" value="Ald_DH/histidinol_DH"/>
</dbReference>
<dbReference type="InterPro" id="IPR016163">
    <property type="entry name" value="Ald_DH_C"/>
</dbReference>
<comment type="caution">
    <text evidence="4">The sequence shown here is derived from an EMBL/GenBank/DDBJ whole genome shotgun (WGS) entry which is preliminary data.</text>
</comment>
<evidence type="ECO:0000259" key="3">
    <source>
        <dbReference type="Pfam" id="PF00171"/>
    </source>
</evidence>
<dbReference type="InterPro" id="IPR016162">
    <property type="entry name" value="Ald_DH_N"/>
</dbReference>
<evidence type="ECO:0000313" key="5">
    <source>
        <dbReference type="Proteomes" id="UP001500975"/>
    </source>
</evidence>
<keyword evidence="2" id="KW-0560">Oxidoreductase</keyword>
<dbReference type="SUPFAM" id="SSF53720">
    <property type="entry name" value="ALDH-like"/>
    <property type="match status" value="1"/>
</dbReference>
<feature type="domain" description="Aldehyde dehydrogenase" evidence="3">
    <location>
        <begin position="13"/>
        <end position="467"/>
    </location>
</feature>
<reference evidence="5" key="1">
    <citation type="journal article" date="2019" name="Int. J. Syst. Evol. Microbiol.">
        <title>The Global Catalogue of Microorganisms (GCM) 10K type strain sequencing project: providing services to taxonomists for standard genome sequencing and annotation.</title>
        <authorList>
            <consortium name="The Broad Institute Genomics Platform"/>
            <consortium name="The Broad Institute Genome Sequencing Center for Infectious Disease"/>
            <person name="Wu L."/>
            <person name="Ma J."/>
        </authorList>
    </citation>
    <scope>NUCLEOTIDE SEQUENCE [LARGE SCALE GENOMIC DNA]</scope>
    <source>
        <strain evidence="5">JCM 17804</strain>
    </source>
</reference>
<evidence type="ECO:0000256" key="2">
    <source>
        <dbReference type="ARBA" id="ARBA00023002"/>
    </source>
</evidence>
<keyword evidence="5" id="KW-1185">Reference proteome</keyword>
<sequence length="481" mass="51045">MKHYGKFYIGGEWVEPIEARSFELVNPATEAPFATVSLGSAADVDRAVRAARSAFGTFSRTSKGERVELLQQIVARFEARRNDVAAAITEELGAPIGLTQLTVGAIDVFRQAASTLQAYDFEVRDGANVVRREPIGVCGMITAWNWPAQLIATKLSSALAAGCTAIVKPSEFTPVTAILMAEILHEAGVPKGVFNLVNGDGPSVGQAICEHPDIDMVSFTGSTRAGVLIAQAAAPTVKRVAQELGGKSANVVLPDADLKAAAEWNINRAFFNSGQSCHAPTRILVQAKQVEQILPFLSDAANRIRVGDPRDPATTMGPLVNKAQFERVQRYIDIGVQEGARLACGGPGRPEGIEQGYFVRPTVFAGVTPDMTIAQEEIFGPVLAVIPYETEAEAIAIANGTPYGLGAYVFSGDSARGLAVARELRAGRVFVNGAASNQAAPMGGYKRSGNGREMGVFGLEEYLEIKAMFGVADQFEQAGAQ</sequence>
<gene>
    <name evidence="4" type="ORF">GCM10023165_44560</name>
</gene>
<accession>A0ABP8I8W6</accession>
<dbReference type="CDD" id="cd07138">
    <property type="entry name" value="ALDH_CddD_SSP0762"/>
    <property type="match status" value="1"/>
</dbReference>
<dbReference type="PANTHER" id="PTHR42804">
    <property type="entry name" value="ALDEHYDE DEHYDROGENASE"/>
    <property type="match status" value="1"/>
</dbReference>
<dbReference type="RefSeq" id="WP_345540714.1">
    <property type="nucleotide sequence ID" value="NZ_BAABGJ010000079.1"/>
</dbReference>
<dbReference type="Gene3D" id="3.40.309.10">
    <property type="entry name" value="Aldehyde Dehydrogenase, Chain A, domain 2"/>
    <property type="match status" value="1"/>
</dbReference>
<dbReference type="PANTHER" id="PTHR42804:SF1">
    <property type="entry name" value="ALDEHYDE DEHYDROGENASE-RELATED"/>
    <property type="match status" value="1"/>
</dbReference>
<comment type="similarity">
    <text evidence="1">Belongs to the aldehyde dehydrogenase family.</text>
</comment>
<organism evidence="4 5">
    <name type="scientific">Variovorax defluvii</name>
    <dbReference type="NCBI Taxonomy" id="913761"/>
    <lineage>
        <taxon>Bacteria</taxon>
        <taxon>Pseudomonadati</taxon>
        <taxon>Pseudomonadota</taxon>
        <taxon>Betaproteobacteria</taxon>
        <taxon>Burkholderiales</taxon>
        <taxon>Comamonadaceae</taxon>
        <taxon>Variovorax</taxon>
    </lineage>
</organism>
<evidence type="ECO:0000313" key="4">
    <source>
        <dbReference type="EMBL" id="GAA4353861.1"/>
    </source>
</evidence>
<proteinExistence type="inferred from homology"/>
<protein>
    <submittedName>
        <fullName evidence="4">Aldehyde dehydrogenase family protein</fullName>
    </submittedName>
</protein>